<sequence length="99" mass="11206">MPTIKKNCNGIFIVDLCESKTNPFTVESSSVRGLPSHSRPFRVVASGVKKIKTNTPYGNKREMMFVDEYSANADGYSPISTHPKKFCCHANFTEILRFW</sequence>
<keyword evidence="8" id="KW-0809">Transit peptide</keyword>
<comment type="function">
    <text evidence="1">Associated with the oxygen-evolving complex of photosystem II.</text>
</comment>
<proteinExistence type="inferred from homology"/>
<evidence type="ECO:0000256" key="9">
    <source>
        <dbReference type="ARBA" id="ARBA00023078"/>
    </source>
</evidence>
<dbReference type="Gramene" id="rna25654">
    <property type="protein sequence ID" value="RHN63006.1"/>
    <property type="gene ID" value="gene25654"/>
</dbReference>
<keyword evidence="11" id="KW-0604">Photosystem II</keyword>
<comment type="subcellular location">
    <subcellularLocation>
        <location evidence="2">Plastid</location>
        <location evidence="2">Chloroplast thylakoid membrane</location>
    </subcellularLocation>
</comment>
<dbReference type="PANTHER" id="PTHR34369:SF2">
    <property type="entry name" value="PHOTOSYSTEM II 10 KDA POLYPEPTIDE, CHLOROPLASTIC"/>
    <property type="match status" value="1"/>
</dbReference>
<comment type="similarity">
    <text evidence="3">Belongs to the psbR family.</text>
</comment>
<name>A0A396IBK1_MEDTR</name>
<evidence type="ECO:0000256" key="8">
    <source>
        <dbReference type="ARBA" id="ARBA00022946"/>
    </source>
</evidence>
<evidence type="ECO:0000313" key="12">
    <source>
        <dbReference type="EMBL" id="RHN63006.1"/>
    </source>
</evidence>
<dbReference type="GO" id="GO:0009535">
    <property type="term" value="C:chloroplast thylakoid membrane"/>
    <property type="evidence" value="ECO:0007669"/>
    <property type="project" value="UniProtKB-SubCell"/>
</dbReference>
<gene>
    <name evidence="12" type="ORF">MtrunA17_Chr4g0053641</name>
</gene>
<keyword evidence="9" id="KW-0793">Thylakoid</keyword>
<evidence type="ECO:0000256" key="2">
    <source>
        <dbReference type="ARBA" id="ARBA00004334"/>
    </source>
</evidence>
<protein>
    <recommendedName>
        <fullName evidence="4">Photosystem II 10 kDa polypeptide, chloroplastic</fullName>
    </recommendedName>
</protein>
<reference evidence="12" key="1">
    <citation type="journal article" date="2018" name="Nat. Plants">
        <title>Whole-genome landscape of Medicago truncatula symbiotic genes.</title>
        <authorList>
            <person name="Pecrix Y."/>
            <person name="Gamas P."/>
            <person name="Carrere S."/>
        </authorList>
    </citation>
    <scope>NUCLEOTIDE SEQUENCE</scope>
    <source>
        <tissue evidence="12">Leaves</tissue>
    </source>
</reference>
<comment type="caution">
    <text evidence="12">The sequence shown here is derived from an EMBL/GenBank/DDBJ whole genome shotgun (WGS) entry which is preliminary data.</text>
</comment>
<evidence type="ECO:0000256" key="10">
    <source>
        <dbReference type="ARBA" id="ARBA00023136"/>
    </source>
</evidence>
<evidence type="ECO:0000256" key="1">
    <source>
        <dbReference type="ARBA" id="ARBA00002966"/>
    </source>
</evidence>
<evidence type="ECO:0000256" key="3">
    <source>
        <dbReference type="ARBA" id="ARBA00006659"/>
    </source>
</evidence>
<keyword evidence="7" id="KW-0934">Plastid</keyword>
<dbReference type="PANTHER" id="PTHR34369">
    <property type="entry name" value="PHOTOSYSTEM II 10 KDA POLYPEPTIDE, CHLOROPLASTIC"/>
    <property type="match status" value="1"/>
</dbReference>
<evidence type="ECO:0000256" key="6">
    <source>
        <dbReference type="ARBA" id="ARBA00022531"/>
    </source>
</evidence>
<dbReference type="AlphaFoldDB" id="A0A396IBK1"/>
<keyword evidence="10" id="KW-0472">Membrane</keyword>
<dbReference type="GO" id="GO:0015979">
    <property type="term" value="P:photosynthesis"/>
    <property type="evidence" value="ECO:0007669"/>
    <property type="project" value="UniProtKB-KW"/>
</dbReference>
<evidence type="ECO:0000256" key="4">
    <source>
        <dbReference type="ARBA" id="ARBA00018725"/>
    </source>
</evidence>
<evidence type="ECO:0000256" key="11">
    <source>
        <dbReference type="ARBA" id="ARBA00023276"/>
    </source>
</evidence>
<keyword evidence="5" id="KW-0150">Chloroplast</keyword>
<evidence type="ECO:0000256" key="5">
    <source>
        <dbReference type="ARBA" id="ARBA00022528"/>
    </source>
</evidence>
<dbReference type="InterPro" id="IPR006814">
    <property type="entry name" value="PSII_PsbR"/>
</dbReference>
<keyword evidence="6" id="KW-0602">Photosynthesis</keyword>
<dbReference type="EMBL" id="PSQE01000004">
    <property type="protein sequence ID" value="RHN63006.1"/>
    <property type="molecule type" value="Genomic_DNA"/>
</dbReference>
<organism evidence="12">
    <name type="scientific">Medicago truncatula</name>
    <name type="common">Barrel medic</name>
    <name type="synonym">Medicago tribuloides</name>
    <dbReference type="NCBI Taxonomy" id="3880"/>
    <lineage>
        <taxon>Eukaryota</taxon>
        <taxon>Viridiplantae</taxon>
        <taxon>Streptophyta</taxon>
        <taxon>Embryophyta</taxon>
        <taxon>Tracheophyta</taxon>
        <taxon>Spermatophyta</taxon>
        <taxon>Magnoliopsida</taxon>
        <taxon>eudicotyledons</taxon>
        <taxon>Gunneridae</taxon>
        <taxon>Pentapetalae</taxon>
        <taxon>rosids</taxon>
        <taxon>fabids</taxon>
        <taxon>Fabales</taxon>
        <taxon>Fabaceae</taxon>
        <taxon>Papilionoideae</taxon>
        <taxon>50 kb inversion clade</taxon>
        <taxon>NPAAA clade</taxon>
        <taxon>Hologalegina</taxon>
        <taxon>IRL clade</taxon>
        <taxon>Trifolieae</taxon>
        <taxon>Medicago</taxon>
    </lineage>
</organism>
<dbReference type="Proteomes" id="UP000265566">
    <property type="component" value="Chromosome 4"/>
</dbReference>
<accession>A0A396IBK1</accession>
<evidence type="ECO:0000256" key="7">
    <source>
        <dbReference type="ARBA" id="ARBA00022640"/>
    </source>
</evidence>
<dbReference type="GO" id="GO:0009654">
    <property type="term" value="C:photosystem II oxygen evolving complex"/>
    <property type="evidence" value="ECO:0007669"/>
    <property type="project" value="InterPro"/>
</dbReference>